<dbReference type="AlphaFoldDB" id="A0A1I3VX15"/>
<evidence type="ECO:0000256" key="10">
    <source>
        <dbReference type="ARBA" id="ARBA00023235"/>
    </source>
</evidence>
<dbReference type="InterPro" id="IPR029045">
    <property type="entry name" value="ClpP/crotonase-like_dom_sf"/>
</dbReference>
<dbReference type="GO" id="GO:0003857">
    <property type="term" value="F:(3S)-3-hydroxyacyl-CoA dehydrogenase (NAD+) activity"/>
    <property type="evidence" value="ECO:0007669"/>
    <property type="project" value="UniProtKB-EC"/>
</dbReference>
<keyword evidence="10" id="KW-0413">Isomerase</keyword>
<dbReference type="GO" id="GO:0070403">
    <property type="term" value="F:NAD+ binding"/>
    <property type="evidence" value="ECO:0007669"/>
    <property type="project" value="InterPro"/>
</dbReference>
<dbReference type="Proteomes" id="UP000183299">
    <property type="component" value="Unassembled WGS sequence"/>
</dbReference>
<dbReference type="InterPro" id="IPR008927">
    <property type="entry name" value="6-PGluconate_DH-like_C_sf"/>
</dbReference>
<sequence>MSDVKELTRDAGEVLNEGASAPAVTVTHDGDIAVLRLSRPPMNLLTQEMRQALFDAVGEAEADPKVKAIVLIGSGAGFSSGFEPDSLVAQEPEPGLNALCARISSCSKPVVAALHGAVFEAGLALALAAHYRIAGQGARLAAPDVTVGLVPTGGVTQVLPRMIGAGAALEILLSGHPVPAPKAHALGLIDELARKRIGVEALEFARNLLSEGKAPRPAQDRSDGLRDGVSYLKEVADHRKRTTTKRSIAPAQIIDCVEAALMLPYEAGVNRETVAREDCFESEGSKALRHAAFAERRAARLIGAKGAKPRKVETVGIVGSGDYALGIAIAALDHGVKVQLLGNSADQLVLDQQRINTVYTRAAQRGQLTAEQRDERIAALEAGTQIDRLAKAELVLDASRGSVEARARLLARIEEFLPEETVLATISDRAFGRLAQDLAHPERFLGLHFFAPSQAMRVVELARPEGVDVNALATAHGFVRQIGKLPVSVRARDGLIANVVQEAGWAAVDVLLLMGARPARIDAVMRDYGFPTGPCELMDALGLEHMSGAVAQFLSSAGRKGKASGHGFYDYDAEGQRDDSETEVILTELRREGGVPEIALEDSDIFERIVLAEANAGARLLQSGTVEHPLDIDVVMMLAKAYPRFRGGPMKSAELMGLLAAEKRLRAYTDQAPDIWEPATIWRELIKYGENFEKLNLI</sequence>
<dbReference type="Pfam" id="PF02737">
    <property type="entry name" value="3HCDH_N"/>
    <property type="match status" value="1"/>
</dbReference>
<dbReference type="PANTHER" id="PTHR23309">
    <property type="entry name" value="3-HYDROXYACYL-COA DEHYROGENASE"/>
    <property type="match status" value="1"/>
</dbReference>
<dbReference type="Pfam" id="PF00725">
    <property type="entry name" value="3HCDH"/>
    <property type="match status" value="1"/>
</dbReference>
<keyword evidence="8" id="KW-0443">Lipid metabolism</keyword>
<comment type="catalytic activity">
    <reaction evidence="13">
        <text>a (3S)-3-hydroxyacyl-CoA + NAD(+) = a 3-oxoacyl-CoA + NADH + H(+)</text>
        <dbReference type="Rhea" id="RHEA:22432"/>
        <dbReference type="ChEBI" id="CHEBI:15378"/>
        <dbReference type="ChEBI" id="CHEBI:57318"/>
        <dbReference type="ChEBI" id="CHEBI:57540"/>
        <dbReference type="ChEBI" id="CHEBI:57945"/>
        <dbReference type="ChEBI" id="CHEBI:90726"/>
        <dbReference type="EC" id="1.1.1.35"/>
    </reaction>
</comment>
<evidence type="ECO:0000259" key="15">
    <source>
        <dbReference type="Pfam" id="PF02737"/>
    </source>
</evidence>
<feature type="domain" description="3-hydroxyacyl-CoA dehydrogenase C-terminal" evidence="14">
    <location>
        <begin position="497"/>
        <end position="548"/>
    </location>
</feature>
<dbReference type="RefSeq" id="WP_082715318.1">
    <property type="nucleotide sequence ID" value="NZ_FORY01000018.1"/>
</dbReference>
<evidence type="ECO:0000256" key="4">
    <source>
        <dbReference type="ARBA" id="ARBA00022832"/>
    </source>
</evidence>
<keyword evidence="5" id="KW-0442">Lipid degradation</keyword>
<reference evidence="16 17" key="1">
    <citation type="submission" date="2016-10" db="EMBL/GenBank/DDBJ databases">
        <authorList>
            <person name="de Groot N.N."/>
        </authorList>
    </citation>
    <scope>NUCLEOTIDE SEQUENCE [LARGE SCALE GENOMIC DNA]</scope>
    <source>
        <strain evidence="16 17">CGMCC 1.8891</strain>
    </source>
</reference>
<evidence type="ECO:0000256" key="8">
    <source>
        <dbReference type="ARBA" id="ARBA00023098"/>
    </source>
</evidence>
<gene>
    <name evidence="16" type="ORF">SAMN04488138_11835</name>
</gene>
<feature type="domain" description="3-hydroxyacyl-CoA dehydrogenase NAD binding" evidence="15">
    <location>
        <begin position="314"/>
        <end position="490"/>
    </location>
</feature>
<evidence type="ECO:0000256" key="1">
    <source>
        <dbReference type="ARBA" id="ARBA00004275"/>
    </source>
</evidence>
<dbReference type="Gene3D" id="3.90.226.10">
    <property type="entry name" value="2-enoyl-CoA Hydratase, Chain A, domain 1"/>
    <property type="match status" value="1"/>
</dbReference>
<dbReference type="GO" id="GO:0006635">
    <property type="term" value="P:fatty acid beta-oxidation"/>
    <property type="evidence" value="ECO:0007669"/>
    <property type="project" value="UniProtKB-UniPathway"/>
</dbReference>
<dbReference type="SUPFAM" id="SSF52096">
    <property type="entry name" value="ClpP/crotonase"/>
    <property type="match status" value="1"/>
</dbReference>
<keyword evidence="4" id="KW-0276">Fatty acid metabolism</keyword>
<evidence type="ECO:0000313" key="17">
    <source>
        <dbReference type="Proteomes" id="UP000183299"/>
    </source>
</evidence>
<evidence type="ECO:0000259" key="14">
    <source>
        <dbReference type="Pfam" id="PF00725"/>
    </source>
</evidence>
<dbReference type="CDD" id="cd06558">
    <property type="entry name" value="crotonase-like"/>
    <property type="match status" value="1"/>
</dbReference>
<comment type="subunit">
    <text evidence="3">Monomer.</text>
</comment>
<keyword evidence="7" id="KW-0520">NAD</keyword>
<dbReference type="UniPathway" id="UPA00659"/>
<dbReference type="InterPro" id="IPR001753">
    <property type="entry name" value="Enoyl-CoA_hydra/iso"/>
</dbReference>
<evidence type="ECO:0000256" key="12">
    <source>
        <dbReference type="ARBA" id="ARBA00023268"/>
    </source>
</evidence>
<evidence type="ECO:0000256" key="2">
    <source>
        <dbReference type="ARBA" id="ARBA00005005"/>
    </source>
</evidence>
<dbReference type="PANTHER" id="PTHR23309:SF49">
    <property type="entry name" value="PEROXISOMAL BIFUNCTIONAL ENZYME"/>
    <property type="match status" value="1"/>
</dbReference>
<evidence type="ECO:0000256" key="6">
    <source>
        <dbReference type="ARBA" id="ARBA00023002"/>
    </source>
</evidence>
<organism evidence="16 17">
    <name type="scientific">Celeribacter halophilus</name>
    <dbReference type="NCBI Taxonomy" id="576117"/>
    <lineage>
        <taxon>Bacteria</taxon>
        <taxon>Pseudomonadati</taxon>
        <taxon>Pseudomonadota</taxon>
        <taxon>Alphaproteobacteria</taxon>
        <taxon>Rhodobacterales</taxon>
        <taxon>Roseobacteraceae</taxon>
        <taxon>Celeribacter</taxon>
    </lineage>
</organism>
<dbReference type="Gene3D" id="3.40.50.720">
    <property type="entry name" value="NAD(P)-binding Rossmann-like Domain"/>
    <property type="match status" value="1"/>
</dbReference>
<keyword evidence="17" id="KW-1185">Reference proteome</keyword>
<dbReference type="GeneID" id="98666616"/>
<comment type="subcellular location">
    <subcellularLocation>
        <location evidence="1">Peroxisome</location>
    </subcellularLocation>
</comment>
<evidence type="ECO:0000313" key="16">
    <source>
        <dbReference type="EMBL" id="SFJ99679.1"/>
    </source>
</evidence>
<name>A0A1I3VX15_9RHOB</name>
<dbReference type="EMBL" id="FORY01000018">
    <property type="protein sequence ID" value="SFJ99679.1"/>
    <property type="molecule type" value="Genomic_DNA"/>
</dbReference>
<dbReference type="SUPFAM" id="SSF48179">
    <property type="entry name" value="6-phosphogluconate dehydrogenase C-terminal domain-like"/>
    <property type="match status" value="2"/>
</dbReference>
<evidence type="ECO:0000256" key="7">
    <source>
        <dbReference type="ARBA" id="ARBA00023027"/>
    </source>
</evidence>
<dbReference type="InterPro" id="IPR006176">
    <property type="entry name" value="3-OHacyl-CoA_DH_NAD-bd"/>
</dbReference>
<accession>A0A1I3VX15</accession>
<dbReference type="Gene3D" id="1.10.1040.50">
    <property type="match status" value="1"/>
</dbReference>
<keyword evidence="12" id="KW-0511">Multifunctional enzyme</keyword>
<dbReference type="Pfam" id="PF00378">
    <property type="entry name" value="ECH_1"/>
    <property type="match status" value="1"/>
</dbReference>
<dbReference type="GO" id="GO:0004300">
    <property type="term" value="F:enoyl-CoA hydratase activity"/>
    <property type="evidence" value="ECO:0007669"/>
    <property type="project" value="UniProtKB-ARBA"/>
</dbReference>
<dbReference type="InterPro" id="IPR036291">
    <property type="entry name" value="NAD(P)-bd_dom_sf"/>
</dbReference>
<evidence type="ECO:0000256" key="3">
    <source>
        <dbReference type="ARBA" id="ARBA00011245"/>
    </source>
</evidence>
<dbReference type="STRING" id="576117.SAMN04488138_11835"/>
<dbReference type="GO" id="GO:0016853">
    <property type="term" value="F:isomerase activity"/>
    <property type="evidence" value="ECO:0007669"/>
    <property type="project" value="UniProtKB-KW"/>
</dbReference>
<dbReference type="SUPFAM" id="SSF51735">
    <property type="entry name" value="NAD(P)-binding Rossmann-fold domains"/>
    <property type="match status" value="1"/>
</dbReference>
<protein>
    <submittedName>
        <fullName evidence="16">3-hydroxyacyl-CoA dehydrogenase</fullName>
    </submittedName>
</protein>
<keyword evidence="9" id="KW-0576">Peroxisome</keyword>
<evidence type="ECO:0000256" key="9">
    <source>
        <dbReference type="ARBA" id="ARBA00023140"/>
    </source>
</evidence>
<comment type="pathway">
    <text evidence="2">Lipid metabolism; fatty acid beta-oxidation.</text>
</comment>
<keyword evidence="6" id="KW-0560">Oxidoreductase</keyword>
<evidence type="ECO:0000256" key="11">
    <source>
        <dbReference type="ARBA" id="ARBA00023239"/>
    </source>
</evidence>
<evidence type="ECO:0000256" key="13">
    <source>
        <dbReference type="ARBA" id="ARBA00049556"/>
    </source>
</evidence>
<evidence type="ECO:0000256" key="5">
    <source>
        <dbReference type="ARBA" id="ARBA00022963"/>
    </source>
</evidence>
<dbReference type="OrthoDB" id="9771883at2"/>
<keyword evidence="11" id="KW-0456">Lyase</keyword>
<proteinExistence type="predicted"/>
<dbReference type="InterPro" id="IPR006108">
    <property type="entry name" value="3HC_DH_C"/>
</dbReference>